<dbReference type="GO" id="GO:0005737">
    <property type="term" value="C:cytoplasm"/>
    <property type="evidence" value="ECO:0007669"/>
    <property type="project" value="TreeGrafter"/>
</dbReference>
<feature type="compositionally biased region" description="Low complexity" evidence="5">
    <location>
        <begin position="541"/>
        <end position="551"/>
    </location>
</feature>
<feature type="compositionally biased region" description="Basic residues" evidence="5">
    <location>
        <begin position="18"/>
        <end position="27"/>
    </location>
</feature>
<feature type="region of interest" description="Disordered" evidence="5">
    <location>
        <begin position="441"/>
        <end position="563"/>
    </location>
</feature>
<dbReference type="GO" id="GO:0000184">
    <property type="term" value="P:nuclear-transcribed mRNA catabolic process, nonsense-mediated decay"/>
    <property type="evidence" value="ECO:0007669"/>
    <property type="project" value="UniProtKB-KW"/>
</dbReference>
<evidence type="ECO:0000256" key="4">
    <source>
        <dbReference type="ARBA" id="ARBA00023242"/>
    </source>
</evidence>
<feature type="compositionally biased region" description="Polar residues" evidence="5">
    <location>
        <begin position="505"/>
        <end position="517"/>
    </location>
</feature>
<dbReference type="GO" id="GO:0003729">
    <property type="term" value="F:mRNA binding"/>
    <property type="evidence" value="ECO:0007669"/>
    <property type="project" value="TreeGrafter"/>
</dbReference>
<dbReference type="InterPro" id="IPR012677">
    <property type="entry name" value="Nucleotide-bd_a/b_plait_sf"/>
</dbReference>
<feature type="domain" description="UPF3" evidence="6">
    <location>
        <begin position="165"/>
        <end position="190"/>
    </location>
</feature>
<dbReference type="OrthoDB" id="18087at2759"/>
<evidence type="ECO:0000256" key="1">
    <source>
        <dbReference type="ARBA" id="ARBA00004123"/>
    </source>
</evidence>
<evidence type="ECO:0000313" key="7">
    <source>
        <dbReference type="EMBL" id="KAJ1984468.1"/>
    </source>
</evidence>
<protein>
    <recommendedName>
        <fullName evidence="6">UPF3 domain-containing protein</fullName>
    </recommendedName>
</protein>
<dbReference type="PANTHER" id="PTHR13112:SF0">
    <property type="entry name" value="FI21285P1"/>
    <property type="match status" value="1"/>
</dbReference>
<dbReference type="Pfam" id="PF03467">
    <property type="entry name" value="Smg4_UPF3"/>
    <property type="match status" value="2"/>
</dbReference>
<feature type="domain" description="UPF3" evidence="6">
    <location>
        <begin position="294"/>
        <end position="437"/>
    </location>
</feature>
<evidence type="ECO:0000313" key="8">
    <source>
        <dbReference type="Proteomes" id="UP001151582"/>
    </source>
</evidence>
<dbReference type="GO" id="GO:0045727">
    <property type="term" value="P:positive regulation of translation"/>
    <property type="evidence" value="ECO:0007669"/>
    <property type="project" value="TreeGrafter"/>
</dbReference>
<comment type="subcellular location">
    <subcellularLocation>
        <location evidence="1">Nucleus</location>
    </subcellularLocation>
</comment>
<gene>
    <name evidence="7" type="ORF">H4R34_000615</name>
</gene>
<comment type="similarity">
    <text evidence="2">Belongs to the RENT3 family.</text>
</comment>
<evidence type="ECO:0000256" key="2">
    <source>
        <dbReference type="ARBA" id="ARBA00005991"/>
    </source>
</evidence>
<dbReference type="InterPro" id="IPR039722">
    <property type="entry name" value="Upf3"/>
</dbReference>
<comment type="caution">
    <text evidence="7">The sequence shown here is derived from an EMBL/GenBank/DDBJ whole genome shotgun (WGS) entry which is preliminary data.</text>
</comment>
<evidence type="ECO:0000256" key="5">
    <source>
        <dbReference type="SAM" id="MobiDB-lite"/>
    </source>
</evidence>
<dbReference type="EMBL" id="JANBQB010000018">
    <property type="protein sequence ID" value="KAJ1984468.1"/>
    <property type="molecule type" value="Genomic_DNA"/>
</dbReference>
<dbReference type="Gene3D" id="3.30.70.330">
    <property type="match status" value="2"/>
</dbReference>
<keyword evidence="4" id="KW-0539">Nucleus</keyword>
<dbReference type="InterPro" id="IPR035979">
    <property type="entry name" value="RBD_domain_sf"/>
</dbReference>
<dbReference type="SUPFAM" id="SSF54928">
    <property type="entry name" value="RNA-binding domain, RBD"/>
    <property type="match status" value="1"/>
</dbReference>
<evidence type="ECO:0000259" key="6">
    <source>
        <dbReference type="Pfam" id="PF03467"/>
    </source>
</evidence>
<evidence type="ECO:0000256" key="3">
    <source>
        <dbReference type="ARBA" id="ARBA00023161"/>
    </source>
</evidence>
<sequence length="563" mass="60413">MDKPSSAANRYMDGSASKPRRPRKKKPPSGTPTPSDGSTLHPPGRNVSRPDQGKPIAGGLSTPRAPPASKSNASQTGDKSKRRRRPHPSVDEGSTASEAAGGRGDRKTLTGFAAATTATDPKPGRKSRSAKPSGAAAKPKPKPKTKPLTSKRPEKPLKSPRAPLEKLKIVIRRLPPTLPEAVFWQAVAPHVPFPPPDAPTTTHTVMVPCDQFPADSQEYVRVQAKPISAQPHTIAPAVELDVGPSESTSNGGGHHGSQNDAPNGDETELAVPRRVCRFPIVAQTTWHEEYVRWYIPGKMPKPPNSHMIFSRAYICFAKAHEATQFHQQFNGHLFVDKQGRKYPALVEFAPCQLYPRAVRSLDPLAATIDEDPDFQAFATVLQGPSQPSETEPLQRLQPIKATDAPTVVVGTIAVKPNDIATATPTSTPLLDYLRDKRLKEAWSQKRGPKSSKPTKLEHGKVTILKKSFPDGPANTSKPAKFSSGKKATESKPAAKAKKILKRSESSQGAQGTDTASKPSAAVSLHAKKASKKPENKKKKSYAAGSGASVKSTGASSRSKLDKQ</sequence>
<feature type="compositionally biased region" description="Basic residues" evidence="5">
    <location>
        <begin position="525"/>
        <end position="540"/>
    </location>
</feature>
<name>A0A9W8B7Q4_9FUNG</name>
<keyword evidence="3" id="KW-0866">Nonsense-mediated mRNA decay</keyword>
<keyword evidence="8" id="KW-1185">Reference proteome</keyword>
<feature type="compositionally biased region" description="Basic and acidic residues" evidence="5">
    <location>
        <begin position="151"/>
        <end position="161"/>
    </location>
</feature>
<accession>A0A9W8B7Q4</accession>
<dbReference type="Proteomes" id="UP001151582">
    <property type="component" value="Unassembled WGS sequence"/>
</dbReference>
<dbReference type="GO" id="GO:0005730">
    <property type="term" value="C:nucleolus"/>
    <property type="evidence" value="ECO:0007669"/>
    <property type="project" value="TreeGrafter"/>
</dbReference>
<dbReference type="CDD" id="cd12455">
    <property type="entry name" value="RRM_like_Smg4_UPF3"/>
    <property type="match status" value="1"/>
</dbReference>
<reference evidence="7" key="1">
    <citation type="submission" date="2022-07" db="EMBL/GenBank/DDBJ databases">
        <title>Phylogenomic reconstructions and comparative analyses of Kickxellomycotina fungi.</title>
        <authorList>
            <person name="Reynolds N.K."/>
            <person name="Stajich J.E."/>
            <person name="Barry K."/>
            <person name="Grigoriev I.V."/>
            <person name="Crous P."/>
            <person name="Smith M.E."/>
        </authorList>
    </citation>
    <scope>NUCLEOTIDE SEQUENCE</scope>
    <source>
        <strain evidence="7">RSA 567</strain>
    </source>
</reference>
<proteinExistence type="inferred from homology"/>
<organism evidence="7 8">
    <name type="scientific">Dimargaris verticillata</name>
    <dbReference type="NCBI Taxonomy" id="2761393"/>
    <lineage>
        <taxon>Eukaryota</taxon>
        <taxon>Fungi</taxon>
        <taxon>Fungi incertae sedis</taxon>
        <taxon>Zoopagomycota</taxon>
        <taxon>Kickxellomycotina</taxon>
        <taxon>Dimargaritomycetes</taxon>
        <taxon>Dimargaritales</taxon>
        <taxon>Dimargaritaceae</taxon>
        <taxon>Dimargaris</taxon>
    </lineage>
</organism>
<feature type="region of interest" description="Disordered" evidence="5">
    <location>
        <begin position="241"/>
        <end position="266"/>
    </location>
</feature>
<feature type="region of interest" description="Disordered" evidence="5">
    <location>
        <begin position="1"/>
        <end position="161"/>
    </location>
</feature>
<dbReference type="InterPro" id="IPR005120">
    <property type="entry name" value="UPF3_dom"/>
</dbReference>
<dbReference type="AlphaFoldDB" id="A0A9W8B7Q4"/>
<dbReference type="PANTHER" id="PTHR13112">
    <property type="entry name" value="UPF3 REGULATOR OF NONSENSE TRANSCRIPTS-LIKE PROTEIN"/>
    <property type="match status" value="1"/>
</dbReference>